<dbReference type="EMBL" id="BSXW01000649">
    <property type="protein sequence ID" value="GMF27175.1"/>
    <property type="molecule type" value="Genomic_DNA"/>
</dbReference>
<evidence type="ECO:0000313" key="2">
    <source>
        <dbReference type="Proteomes" id="UP001165083"/>
    </source>
</evidence>
<dbReference type="AlphaFoldDB" id="A0A9W6X2H8"/>
<dbReference type="Proteomes" id="UP001165083">
    <property type="component" value="Unassembled WGS sequence"/>
</dbReference>
<protein>
    <submittedName>
        <fullName evidence="1">Unnamed protein product</fullName>
    </submittedName>
</protein>
<proteinExistence type="predicted"/>
<accession>A0A9W6X2H8</accession>
<gene>
    <name evidence="1" type="ORF">Plil01_001135100</name>
</gene>
<dbReference type="OrthoDB" id="114768at2759"/>
<evidence type="ECO:0000313" key="1">
    <source>
        <dbReference type="EMBL" id="GMF27175.1"/>
    </source>
</evidence>
<keyword evidence="2" id="KW-1185">Reference proteome</keyword>
<comment type="caution">
    <text evidence="1">The sequence shown here is derived from an EMBL/GenBank/DDBJ whole genome shotgun (WGS) entry which is preliminary data.</text>
</comment>
<name>A0A9W6X2H8_9STRA</name>
<reference evidence="1" key="1">
    <citation type="submission" date="2023-04" db="EMBL/GenBank/DDBJ databases">
        <title>Phytophthora lilii NBRC 32176.</title>
        <authorList>
            <person name="Ichikawa N."/>
            <person name="Sato H."/>
            <person name="Tonouchi N."/>
        </authorList>
    </citation>
    <scope>NUCLEOTIDE SEQUENCE</scope>
    <source>
        <strain evidence="1">NBRC 32176</strain>
    </source>
</reference>
<sequence length="205" mass="22215">MFGTNAFITEHTCVPENPGEVFQKALESVHGTDLDQVQVLHGDGGTNADTVEFKRARLLPFSSETTSAVAWDLMKRGPFPKKRSTRVTGFSGDVLASEGCVSFQLQDGNAINLYAYCLMKRVATTGGFVVLVESMSEWFAYPASSTPWSHVTCDSGWIAVFDVNESTTEGVCRAQSSIRVTTDDGEGIGVYRDGTFGDIVIPSFC</sequence>
<organism evidence="1 2">
    <name type="scientific">Phytophthora lilii</name>
    <dbReference type="NCBI Taxonomy" id="2077276"/>
    <lineage>
        <taxon>Eukaryota</taxon>
        <taxon>Sar</taxon>
        <taxon>Stramenopiles</taxon>
        <taxon>Oomycota</taxon>
        <taxon>Peronosporomycetes</taxon>
        <taxon>Peronosporales</taxon>
        <taxon>Peronosporaceae</taxon>
        <taxon>Phytophthora</taxon>
    </lineage>
</organism>